<evidence type="ECO:0000259" key="10">
    <source>
        <dbReference type="PROSITE" id="PS50110"/>
    </source>
</evidence>
<dbReference type="InterPro" id="IPR001789">
    <property type="entry name" value="Sig_transdc_resp-reg_receiver"/>
</dbReference>
<sequence length="754" mass="81084">MTVPLATGHHAHSSDGSISGRLLVALGTVMFVSFAIVLAVVVLVMRSYEIDSLRRESVLSADRLAKVLEPALWNVDVPHAGELATAYMADQRIVSITIRETLQGESRRFGNLRATDTMLVRRAVVHDGQTIGEIDLAFDRGVYRAHLRRDISLAILVSLIVLGVSLAGLAVLVRAMLARPLDALSRVVTHFAQGDYTEAAQRRVIGSGELRHLSEVLFDMGAQIDTQVRELTETNRRLAFRNAALDAAANAIWIVSREGHIEWVNTAFTVLTGYSADEAIGQRLVELLDAEVHDTAFFDAIRQIIHTGTVWSGEITSKRKDGTVWVGERTVTPLADPTGYVAHYIIVEQDVTQRKQLEAQYRQAQKMESVGRLAGGIAHDFNNMLSVILSNAELAIDQVEPGSAVRDDLAEIQHAAQRSVDLTRQLLAFARKQDVAPRTINLNALIGESLKMLGRMVGEQVQFLWRPATALWSVRMDPSQVEQVLANLCVNARDAIQSVGTIVIATENRTLLATDGDLADLTAGDYVVINVSDTGSGMSPELLTQIFEPFFTTKSIGLGTGLGLSTVYGIVAQNGGAVRVSSTVGQGTHFAIYLPRYTGEEDTEVEVAAVSASTTGTETVLVVEDEAMVLAMAVRILTANGYRVLAAGSADAAIHTAQSMEGPLDLLLTDVIMPKMAGPDVARAIGVIHPQAVCVFMSGFAEAGGHTPAPFGDSALHVSKPFTPSALAGVVRRALDTRSLAQSAARSAGAHERE</sequence>
<keyword evidence="6" id="KW-0418">Kinase</keyword>
<dbReference type="Pfam" id="PF13426">
    <property type="entry name" value="PAS_9"/>
    <property type="match status" value="1"/>
</dbReference>
<dbReference type="InterPro" id="IPR003594">
    <property type="entry name" value="HATPase_dom"/>
</dbReference>
<dbReference type="SUPFAM" id="SSF55785">
    <property type="entry name" value="PYP-like sensor domain (PAS domain)"/>
    <property type="match status" value="1"/>
</dbReference>
<feature type="domain" description="PAS" evidence="11">
    <location>
        <begin position="244"/>
        <end position="291"/>
    </location>
</feature>
<evidence type="ECO:0000313" key="14">
    <source>
        <dbReference type="EMBL" id="QJR36738.1"/>
    </source>
</evidence>
<dbReference type="Pfam" id="PF00512">
    <property type="entry name" value="HisKA"/>
    <property type="match status" value="1"/>
</dbReference>
<dbReference type="InterPro" id="IPR003661">
    <property type="entry name" value="HisK_dim/P_dom"/>
</dbReference>
<comment type="catalytic activity">
    <reaction evidence="1">
        <text>ATP + protein L-histidine = ADP + protein N-phospho-L-histidine.</text>
        <dbReference type="EC" id="2.7.13.3"/>
    </reaction>
</comment>
<dbReference type="Gene3D" id="3.30.450.20">
    <property type="entry name" value="PAS domain"/>
    <property type="match status" value="1"/>
</dbReference>
<evidence type="ECO:0000256" key="1">
    <source>
        <dbReference type="ARBA" id="ARBA00000085"/>
    </source>
</evidence>
<dbReference type="SUPFAM" id="SSF52172">
    <property type="entry name" value="CheY-like"/>
    <property type="match status" value="1"/>
</dbReference>
<dbReference type="PRINTS" id="PR00344">
    <property type="entry name" value="BCTRLSENSOR"/>
</dbReference>
<dbReference type="Gene3D" id="1.10.287.130">
    <property type="match status" value="1"/>
</dbReference>
<keyword evidence="5" id="KW-0808">Transferase</keyword>
<evidence type="ECO:0000259" key="13">
    <source>
        <dbReference type="PROSITE" id="PS50885"/>
    </source>
</evidence>
<evidence type="ECO:0000256" key="8">
    <source>
        <dbReference type="SAM" id="Phobius"/>
    </source>
</evidence>
<feature type="domain" description="Response regulatory" evidence="10">
    <location>
        <begin position="619"/>
        <end position="735"/>
    </location>
</feature>
<dbReference type="KEGG" id="ggr:HKW67_15055"/>
<dbReference type="Gene3D" id="6.10.340.10">
    <property type="match status" value="1"/>
</dbReference>
<feature type="domain" description="PAC" evidence="12">
    <location>
        <begin position="311"/>
        <end position="363"/>
    </location>
</feature>
<dbReference type="PROSITE" id="PS50110">
    <property type="entry name" value="RESPONSE_REGULATORY"/>
    <property type="match status" value="1"/>
</dbReference>
<keyword evidence="8" id="KW-0812">Transmembrane</keyword>
<dbReference type="SMART" id="SM00091">
    <property type="entry name" value="PAS"/>
    <property type="match status" value="1"/>
</dbReference>
<dbReference type="Proteomes" id="UP000500938">
    <property type="component" value="Chromosome"/>
</dbReference>
<name>A0A6M4IRT5_9BACT</name>
<accession>A0A6M4IRT5</accession>
<dbReference type="CDD" id="cd00130">
    <property type="entry name" value="PAS"/>
    <property type="match status" value="1"/>
</dbReference>
<keyword evidence="15" id="KW-1185">Reference proteome</keyword>
<dbReference type="GO" id="GO:0000155">
    <property type="term" value="F:phosphorelay sensor kinase activity"/>
    <property type="evidence" value="ECO:0007669"/>
    <property type="project" value="InterPro"/>
</dbReference>
<evidence type="ECO:0000256" key="4">
    <source>
        <dbReference type="ARBA" id="ARBA00022553"/>
    </source>
</evidence>
<dbReference type="InterPro" id="IPR036890">
    <property type="entry name" value="HATPase_C_sf"/>
</dbReference>
<dbReference type="PROSITE" id="PS50112">
    <property type="entry name" value="PAS"/>
    <property type="match status" value="1"/>
</dbReference>
<dbReference type="SUPFAM" id="SSF47384">
    <property type="entry name" value="Homodimeric domain of signal transducing histidine kinase"/>
    <property type="match status" value="1"/>
</dbReference>
<evidence type="ECO:0000313" key="15">
    <source>
        <dbReference type="Proteomes" id="UP000500938"/>
    </source>
</evidence>
<dbReference type="SUPFAM" id="SSF55874">
    <property type="entry name" value="ATPase domain of HSP90 chaperone/DNA topoisomerase II/histidine kinase"/>
    <property type="match status" value="1"/>
</dbReference>
<protein>
    <recommendedName>
        <fullName evidence="3">histidine kinase</fullName>
        <ecNumber evidence="3">2.7.13.3</ecNumber>
    </recommendedName>
</protein>
<dbReference type="InterPro" id="IPR003660">
    <property type="entry name" value="HAMP_dom"/>
</dbReference>
<keyword evidence="4 7" id="KW-0597">Phosphoprotein</keyword>
<dbReference type="SMART" id="SM00387">
    <property type="entry name" value="HATPase_c"/>
    <property type="match status" value="1"/>
</dbReference>
<dbReference type="CDD" id="cd00082">
    <property type="entry name" value="HisKA"/>
    <property type="match status" value="1"/>
</dbReference>
<gene>
    <name evidence="14" type="ORF">HKW67_15055</name>
</gene>
<proteinExistence type="predicted"/>
<dbReference type="SMART" id="SM00448">
    <property type="entry name" value="REC"/>
    <property type="match status" value="1"/>
</dbReference>
<evidence type="ECO:0000256" key="3">
    <source>
        <dbReference type="ARBA" id="ARBA00012438"/>
    </source>
</evidence>
<evidence type="ECO:0000256" key="2">
    <source>
        <dbReference type="ARBA" id="ARBA00004370"/>
    </source>
</evidence>
<evidence type="ECO:0000259" key="12">
    <source>
        <dbReference type="PROSITE" id="PS50113"/>
    </source>
</evidence>
<dbReference type="NCBIfam" id="TIGR00229">
    <property type="entry name" value="sensory_box"/>
    <property type="match status" value="1"/>
</dbReference>
<feature type="transmembrane region" description="Helical" evidence="8">
    <location>
        <begin position="22"/>
        <end position="45"/>
    </location>
</feature>
<dbReference type="PROSITE" id="PS50113">
    <property type="entry name" value="PAC"/>
    <property type="match status" value="1"/>
</dbReference>
<dbReference type="AlphaFoldDB" id="A0A6M4IRT5"/>
<dbReference type="PROSITE" id="PS50109">
    <property type="entry name" value="HIS_KIN"/>
    <property type="match status" value="1"/>
</dbReference>
<evidence type="ECO:0000256" key="6">
    <source>
        <dbReference type="ARBA" id="ARBA00022777"/>
    </source>
</evidence>
<dbReference type="PROSITE" id="PS50885">
    <property type="entry name" value="HAMP"/>
    <property type="match status" value="1"/>
</dbReference>
<dbReference type="Pfam" id="PF00072">
    <property type="entry name" value="Response_reg"/>
    <property type="match status" value="1"/>
</dbReference>
<dbReference type="Gene3D" id="3.40.50.2300">
    <property type="match status" value="1"/>
</dbReference>
<evidence type="ECO:0000256" key="7">
    <source>
        <dbReference type="PROSITE-ProRule" id="PRU00169"/>
    </source>
</evidence>
<dbReference type="Pfam" id="PF02518">
    <property type="entry name" value="HATPase_c"/>
    <property type="match status" value="1"/>
</dbReference>
<keyword evidence="8" id="KW-0472">Membrane</keyword>
<dbReference type="InterPro" id="IPR005467">
    <property type="entry name" value="His_kinase_dom"/>
</dbReference>
<keyword evidence="8" id="KW-1133">Transmembrane helix</keyword>
<organism evidence="14 15">
    <name type="scientific">Gemmatimonas groenlandica</name>
    <dbReference type="NCBI Taxonomy" id="2732249"/>
    <lineage>
        <taxon>Bacteria</taxon>
        <taxon>Pseudomonadati</taxon>
        <taxon>Gemmatimonadota</taxon>
        <taxon>Gemmatimonadia</taxon>
        <taxon>Gemmatimonadales</taxon>
        <taxon>Gemmatimonadaceae</taxon>
        <taxon>Gemmatimonas</taxon>
    </lineage>
</organism>
<dbReference type="EMBL" id="CP053085">
    <property type="protein sequence ID" value="QJR36738.1"/>
    <property type="molecule type" value="Genomic_DNA"/>
</dbReference>
<feature type="domain" description="Histidine kinase" evidence="9">
    <location>
        <begin position="376"/>
        <end position="598"/>
    </location>
</feature>
<dbReference type="PANTHER" id="PTHR43065:SF42">
    <property type="entry name" value="TWO-COMPONENT SENSOR PPRA"/>
    <property type="match status" value="1"/>
</dbReference>
<dbReference type="RefSeq" id="WP_171226172.1">
    <property type="nucleotide sequence ID" value="NZ_CP053085.1"/>
</dbReference>
<dbReference type="Gene3D" id="3.30.565.10">
    <property type="entry name" value="Histidine kinase-like ATPase, C-terminal domain"/>
    <property type="match status" value="1"/>
</dbReference>
<dbReference type="GO" id="GO:0016020">
    <property type="term" value="C:membrane"/>
    <property type="evidence" value="ECO:0007669"/>
    <property type="project" value="UniProtKB-SubCell"/>
</dbReference>
<comment type="subcellular location">
    <subcellularLocation>
        <location evidence="2">Membrane</location>
    </subcellularLocation>
</comment>
<dbReference type="SMART" id="SM00388">
    <property type="entry name" value="HisKA"/>
    <property type="match status" value="1"/>
</dbReference>
<dbReference type="InterPro" id="IPR000014">
    <property type="entry name" value="PAS"/>
</dbReference>
<feature type="modified residue" description="4-aspartylphosphate" evidence="7">
    <location>
        <position position="670"/>
    </location>
</feature>
<dbReference type="InterPro" id="IPR011006">
    <property type="entry name" value="CheY-like_superfamily"/>
</dbReference>
<evidence type="ECO:0000259" key="11">
    <source>
        <dbReference type="PROSITE" id="PS50112"/>
    </source>
</evidence>
<feature type="transmembrane region" description="Helical" evidence="8">
    <location>
        <begin position="153"/>
        <end position="177"/>
    </location>
</feature>
<reference evidence="14 15" key="1">
    <citation type="submission" date="2020-05" db="EMBL/GenBank/DDBJ databases">
        <title>Complete genome sequence of Gemmatimonas greenlandica TET16.</title>
        <authorList>
            <person name="Zeng Y."/>
        </authorList>
    </citation>
    <scope>NUCLEOTIDE SEQUENCE [LARGE SCALE GENOMIC DNA]</scope>
    <source>
        <strain evidence="14 15">TET16</strain>
    </source>
</reference>
<evidence type="ECO:0000259" key="9">
    <source>
        <dbReference type="PROSITE" id="PS50109"/>
    </source>
</evidence>
<dbReference type="EC" id="2.7.13.3" evidence="3"/>
<dbReference type="PANTHER" id="PTHR43065">
    <property type="entry name" value="SENSOR HISTIDINE KINASE"/>
    <property type="match status" value="1"/>
</dbReference>
<feature type="domain" description="HAMP" evidence="13">
    <location>
        <begin position="175"/>
        <end position="229"/>
    </location>
</feature>
<dbReference type="InterPro" id="IPR000700">
    <property type="entry name" value="PAS-assoc_C"/>
</dbReference>
<evidence type="ECO:0000256" key="5">
    <source>
        <dbReference type="ARBA" id="ARBA00022679"/>
    </source>
</evidence>
<dbReference type="InterPro" id="IPR036097">
    <property type="entry name" value="HisK_dim/P_sf"/>
</dbReference>
<dbReference type="InterPro" id="IPR035965">
    <property type="entry name" value="PAS-like_dom_sf"/>
</dbReference>
<dbReference type="InterPro" id="IPR004358">
    <property type="entry name" value="Sig_transdc_His_kin-like_C"/>
</dbReference>